<dbReference type="Gene3D" id="3.40.50.300">
    <property type="entry name" value="P-loop containing nucleotide triphosphate hydrolases"/>
    <property type="match status" value="1"/>
</dbReference>
<dbReference type="HAMAP" id="MF_01454">
    <property type="entry name" value="GTPase_Obg"/>
    <property type="match status" value="1"/>
</dbReference>
<protein>
    <recommendedName>
        <fullName evidence="8">OBG-type G domain-containing protein</fullName>
    </recommendedName>
</protein>
<sequence>MFIDFTKVELHSGKGGAGAVSFRREKYVPKGGPDGGDGGRGGSIIFRVDHNLHTLQDIKYRRFYKAENGQQGGSSRKTGKDGADIHIPVPPGTIIKNTESQEVLADLTEDRDSFIASHGGRGGKGNEHYKSSTRQAPRYAQPGLPGEKGAFTLELKVLADVGLVGLPNAGKSTLLSRVSAATPKIADYPFTTLQPNLGIVKYGEFQSFVMADIPGLIEGASEGKGLGHQFLRHIERTNVLLFLIDVLEENPREVYDTLRNEVYNYNKDLKQKHFFVIRTKIDLLQSSKRELESWSDFAEPYINISSVSGSGIPQLVKAIVERINES</sequence>
<dbReference type="SUPFAM" id="SSF82051">
    <property type="entry name" value="Obg GTP-binding protein N-terminal domain"/>
    <property type="match status" value="1"/>
</dbReference>
<evidence type="ECO:0000259" key="5">
    <source>
        <dbReference type="PROSITE" id="PS51710"/>
    </source>
</evidence>
<gene>
    <name evidence="7" type="ORF">METZ01_LOCUS50023</name>
</gene>
<dbReference type="PRINTS" id="PR00326">
    <property type="entry name" value="GTP1OBG"/>
</dbReference>
<dbReference type="InterPro" id="IPR031167">
    <property type="entry name" value="G_OBG"/>
</dbReference>
<dbReference type="PANTHER" id="PTHR11702:SF31">
    <property type="entry name" value="MITOCHONDRIAL RIBOSOME-ASSOCIATED GTPASE 2"/>
    <property type="match status" value="1"/>
</dbReference>
<dbReference type="InterPro" id="IPR006073">
    <property type="entry name" value="GTP-bd"/>
</dbReference>
<dbReference type="GO" id="GO:0000287">
    <property type="term" value="F:magnesium ion binding"/>
    <property type="evidence" value="ECO:0007669"/>
    <property type="project" value="InterPro"/>
</dbReference>
<evidence type="ECO:0000313" key="7">
    <source>
        <dbReference type="EMBL" id="SUZ97169.1"/>
    </source>
</evidence>
<dbReference type="FunFam" id="2.70.210.12:FF:000001">
    <property type="entry name" value="GTPase Obg"/>
    <property type="match status" value="1"/>
</dbReference>
<evidence type="ECO:0000256" key="4">
    <source>
        <dbReference type="SAM" id="MobiDB-lite"/>
    </source>
</evidence>
<dbReference type="PANTHER" id="PTHR11702">
    <property type="entry name" value="DEVELOPMENTALLY REGULATED GTP-BINDING PROTEIN-RELATED"/>
    <property type="match status" value="1"/>
</dbReference>
<dbReference type="GO" id="GO:0003924">
    <property type="term" value="F:GTPase activity"/>
    <property type="evidence" value="ECO:0007669"/>
    <property type="project" value="InterPro"/>
</dbReference>
<dbReference type="InterPro" id="IPR027417">
    <property type="entry name" value="P-loop_NTPase"/>
</dbReference>
<evidence type="ECO:0000259" key="6">
    <source>
        <dbReference type="PROSITE" id="PS51883"/>
    </source>
</evidence>
<dbReference type="SUPFAM" id="SSF52540">
    <property type="entry name" value="P-loop containing nucleoside triphosphate hydrolases"/>
    <property type="match status" value="1"/>
</dbReference>
<dbReference type="Pfam" id="PF01926">
    <property type="entry name" value="MMR_HSR1"/>
    <property type="match status" value="1"/>
</dbReference>
<dbReference type="PROSITE" id="PS51710">
    <property type="entry name" value="G_OBG"/>
    <property type="match status" value="1"/>
</dbReference>
<dbReference type="PROSITE" id="PS51883">
    <property type="entry name" value="OBG"/>
    <property type="match status" value="1"/>
</dbReference>
<feature type="domain" description="Obg" evidence="6">
    <location>
        <begin position="1"/>
        <end position="158"/>
    </location>
</feature>
<evidence type="ECO:0000256" key="1">
    <source>
        <dbReference type="ARBA" id="ARBA00007699"/>
    </source>
</evidence>
<dbReference type="CDD" id="cd01898">
    <property type="entry name" value="Obg"/>
    <property type="match status" value="1"/>
</dbReference>
<dbReference type="PIRSF" id="PIRSF002401">
    <property type="entry name" value="GTP_bd_Obg/CgtA"/>
    <property type="match status" value="1"/>
</dbReference>
<organism evidence="7">
    <name type="scientific">marine metagenome</name>
    <dbReference type="NCBI Taxonomy" id="408172"/>
    <lineage>
        <taxon>unclassified sequences</taxon>
        <taxon>metagenomes</taxon>
        <taxon>ecological metagenomes</taxon>
    </lineage>
</organism>
<keyword evidence="2" id="KW-0547">Nucleotide-binding</keyword>
<feature type="region of interest" description="Disordered" evidence="4">
    <location>
        <begin position="66"/>
        <end position="92"/>
    </location>
</feature>
<dbReference type="InterPro" id="IPR045086">
    <property type="entry name" value="OBG_GTPase"/>
</dbReference>
<dbReference type="Pfam" id="PF01018">
    <property type="entry name" value="GTP1_OBG"/>
    <property type="match status" value="1"/>
</dbReference>
<reference evidence="7" key="1">
    <citation type="submission" date="2018-05" db="EMBL/GenBank/DDBJ databases">
        <authorList>
            <person name="Lanie J.A."/>
            <person name="Ng W.-L."/>
            <person name="Kazmierczak K.M."/>
            <person name="Andrzejewski T.M."/>
            <person name="Davidsen T.M."/>
            <person name="Wayne K.J."/>
            <person name="Tettelin H."/>
            <person name="Glass J.I."/>
            <person name="Rusch D."/>
            <person name="Podicherti R."/>
            <person name="Tsui H.-C.T."/>
            <person name="Winkler M.E."/>
        </authorList>
    </citation>
    <scope>NUCLEOTIDE SEQUENCE</scope>
</reference>
<evidence type="ECO:0008006" key="8">
    <source>
        <dbReference type="Google" id="ProtNLM"/>
    </source>
</evidence>
<dbReference type="Gene3D" id="2.70.210.12">
    <property type="entry name" value="GTP1/OBG domain"/>
    <property type="match status" value="1"/>
</dbReference>
<keyword evidence="3" id="KW-0342">GTP-binding</keyword>
<dbReference type="InterPro" id="IPR006169">
    <property type="entry name" value="GTP1_OBG_dom"/>
</dbReference>
<dbReference type="EMBL" id="UINC01002483">
    <property type="protein sequence ID" value="SUZ97169.1"/>
    <property type="molecule type" value="Genomic_DNA"/>
</dbReference>
<accession>A0A381S1A0</accession>
<evidence type="ECO:0000256" key="3">
    <source>
        <dbReference type="ARBA" id="ARBA00023134"/>
    </source>
</evidence>
<feature type="domain" description="OBG-type G" evidence="5">
    <location>
        <begin position="159"/>
        <end position="324"/>
    </location>
</feature>
<comment type="similarity">
    <text evidence="1">Belongs to the TRAFAC class OBG-HflX-like GTPase superfamily. OBG GTPase family.</text>
</comment>
<dbReference type="GO" id="GO:0005525">
    <property type="term" value="F:GTP binding"/>
    <property type="evidence" value="ECO:0007669"/>
    <property type="project" value="UniProtKB-KW"/>
</dbReference>
<dbReference type="NCBIfam" id="NF008955">
    <property type="entry name" value="PRK12297.1"/>
    <property type="match status" value="1"/>
</dbReference>
<name>A0A381S1A0_9ZZZZ</name>
<evidence type="ECO:0000256" key="2">
    <source>
        <dbReference type="ARBA" id="ARBA00022741"/>
    </source>
</evidence>
<proteinExistence type="inferred from homology"/>
<dbReference type="InterPro" id="IPR014100">
    <property type="entry name" value="GTP-bd_Obg/CgtA"/>
</dbReference>
<dbReference type="InterPro" id="IPR006074">
    <property type="entry name" value="GTP1-OBG_CS"/>
</dbReference>
<dbReference type="AlphaFoldDB" id="A0A381S1A0"/>
<dbReference type="NCBIfam" id="NF008956">
    <property type="entry name" value="PRK12299.1"/>
    <property type="match status" value="1"/>
</dbReference>
<dbReference type="InterPro" id="IPR036726">
    <property type="entry name" value="GTP1_OBG_dom_sf"/>
</dbReference>
<dbReference type="NCBIfam" id="TIGR02729">
    <property type="entry name" value="Obg_CgtA"/>
    <property type="match status" value="1"/>
</dbReference>
<feature type="region of interest" description="Disordered" evidence="4">
    <location>
        <begin position="114"/>
        <end position="143"/>
    </location>
</feature>
<dbReference type="PROSITE" id="PS00905">
    <property type="entry name" value="GTP1_OBG"/>
    <property type="match status" value="1"/>
</dbReference>